<evidence type="ECO:0000256" key="1">
    <source>
        <dbReference type="SAM" id="Phobius"/>
    </source>
</evidence>
<sequence length="225" mass="24063">MTFADTHPDAFHALVSHGLITDAQHDAALAHPEAPALPPIPGPAHALAWMRLKNLIAEEELDAAVERLEAASPAVAAFTEAEDIAYDADDLLDLGKTGITHEAVVALFNEGLIDTETRDLALRAAPLTGASVALGRTLGWLVTDGLLDTAPFEALRARVAAEPAFATAADHRRILDEAQAIVAADEQETADMLKEFARSQQASWRNFGMIVVAVVIVIGWYLFGR</sequence>
<evidence type="ECO:0000313" key="3">
    <source>
        <dbReference type="Proteomes" id="UP000217154"/>
    </source>
</evidence>
<keyword evidence="1" id="KW-0472">Membrane</keyword>
<dbReference type="AlphaFoldDB" id="A0A250DLQ8"/>
<dbReference type="RefSeq" id="WP_095745386.1">
    <property type="nucleotide sequence ID" value="NZ_CP023284.1"/>
</dbReference>
<keyword evidence="1" id="KW-0812">Transmembrane</keyword>
<keyword evidence="1" id="KW-1133">Transmembrane helix</keyword>
<reference evidence="2 3" key="1">
    <citation type="submission" date="2017-09" db="EMBL/GenBank/DDBJ databases">
        <title>The diverse metabolic capabilities of V. boronicumulans make it an excellent choice for continued studies on novel biodegradation.</title>
        <authorList>
            <person name="Sun S."/>
        </authorList>
    </citation>
    <scope>NUCLEOTIDE SEQUENCE [LARGE SCALE GENOMIC DNA]</scope>
    <source>
        <strain evidence="2 3">J1</strain>
    </source>
</reference>
<name>A0A250DLQ8_9BURK</name>
<dbReference type="Proteomes" id="UP000217154">
    <property type="component" value="Chromosome"/>
</dbReference>
<gene>
    <name evidence="2" type="ORF">CKY39_17960</name>
</gene>
<accession>A0A250DLQ8</accession>
<evidence type="ECO:0000313" key="2">
    <source>
        <dbReference type="EMBL" id="ATA54883.1"/>
    </source>
</evidence>
<organism evidence="2 3">
    <name type="scientific">Variovorax boronicumulans</name>
    <dbReference type="NCBI Taxonomy" id="436515"/>
    <lineage>
        <taxon>Bacteria</taxon>
        <taxon>Pseudomonadati</taxon>
        <taxon>Pseudomonadota</taxon>
        <taxon>Betaproteobacteria</taxon>
        <taxon>Burkholderiales</taxon>
        <taxon>Comamonadaceae</taxon>
        <taxon>Variovorax</taxon>
    </lineage>
</organism>
<dbReference type="EMBL" id="CP023284">
    <property type="protein sequence ID" value="ATA54883.1"/>
    <property type="molecule type" value="Genomic_DNA"/>
</dbReference>
<proteinExistence type="predicted"/>
<feature type="transmembrane region" description="Helical" evidence="1">
    <location>
        <begin position="204"/>
        <end position="223"/>
    </location>
</feature>
<dbReference type="KEGG" id="vbo:CKY39_17960"/>
<protein>
    <submittedName>
        <fullName evidence="2">Uncharacterized protein</fullName>
    </submittedName>
</protein>